<dbReference type="PANTHER" id="PTHR30570">
    <property type="entry name" value="PERIPLASMIC PHOSPHATE BINDING COMPONENT OF PHOSPHATE ABC TRANSPORTER"/>
    <property type="match status" value="1"/>
</dbReference>
<evidence type="ECO:0000256" key="1">
    <source>
        <dbReference type="ARBA" id="ARBA00008725"/>
    </source>
</evidence>
<dbReference type="Pfam" id="PF12849">
    <property type="entry name" value="PBP_like_2"/>
    <property type="match status" value="1"/>
</dbReference>
<evidence type="ECO:0000313" key="8">
    <source>
        <dbReference type="Proteomes" id="UP000035579"/>
    </source>
</evidence>
<protein>
    <recommendedName>
        <fullName evidence="4">Phosphate-binding protein</fullName>
    </recommendedName>
</protein>
<dbReference type="InterPro" id="IPR050811">
    <property type="entry name" value="Phosphate_ABC_transporter"/>
</dbReference>
<dbReference type="Proteomes" id="UP000035579">
    <property type="component" value="Chromosome"/>
</dbReference>
<keyword evidence="3" id="KW-0732">Signal</keyword>
<evidence type="ECO:0000259" key="6">
    <source>
        <dbReference type="Pfam" id="PF12849"/>
    </source>
</evidence>
<dbReference type="Gene3D" id="3.40.190.10">
    <property type="entry name" value="Periplasmic binding protein-like II"/>
    <property type="match status" value="2"/>
</dbReference>
<reference evidence="7 8" key="1">
    <citation type="submission" date="2015-05" db="EMBL/GenBank/DDBJ databases">
        <title>Genome assembly of Archangium gephyra DSM 2261.</title>
        <authorList>
            <person name="Sharma G."/>
            <person name="Subramanian S."/>
        </authorList>
    </citation>
    <scope>NUCLEOTIDE SEQUENCE [LARGE SCALE GENOMIC DNA]</scope>
    <source>
        <strain evidence="7 8">DSM 2261</strain>
    </source>
</reference>
<evidence type="ECO:0000256" key="4">
    <source>
        <dbReference type="RuleBase" id="RU367119"/>
    </source>
</evidence>
<comment type="similarity">
    <text evidence="1 4">Belongs to the PstS family.</text>
</comment>
<dbReference type="InterPro" id="IPR024370">
    <property type="entry name" value="PBP_domain"/>
</dbReference>
<dbReference type="PROSITE" id="PS51257">
    <property type="entry name" value="PROKAR_LIPOPROTEIN"/>
    <property type="match status" value="1"/>
</dbReference>
<feature type="region of interest" description="Disordered" evidence="5">
    <location>
        <begin position="36"/>
        <end position="58"/>
    </location>
</feature>
<name>A0AAC8QDK1_9BACT</name>
<comment type="function">
    <text evidence="4">Involved in the system for phosphate transport across the cytoplasmic membrane.</text>
</comment>
<dbReference type="GO" id="GO:0042301">
    <property type="term" value="F:phosphate ion binding"/>
    <property type="evidence" value="ECO:0007669"/>
    <property type="project" value="UniProtKB-UniRule"/>
</dbReference>
<dbReference type="InterPro" id="IPR011862">
    <property type="entry name" value="Phos-bd"/>
</dbReference>
<evidence type="ECO:0000256" key="3">
    <source>
        <dbReference type="ARBA" id="ARBA00022729"/>
    </source>
</evidence>
<gene>
    <name evidence="7" type="ORF">AA314_07389</name>
</gene>
<proteinExistence type="inferred from homology"/>
<dbReference type="PANTHER" id="PTHR30570:SF1">
    <property type="entry name" value="PHOSPHATE-BINDING PROTEIN PSTS"/>
    <property type="match status" value="1"/>
</dbReference>
<dbReference type="EMBL" id="CP011509">
    <property type="protein sequence ID" value="AKJ05763.1"/>
    <property type="molecule type" value="Genomic_DNA"/>
</dbReference>
<dbReference type="AlphaFoldDB" id="A0AAC8QDK1"/>
<evidence type="ECO:0000256" key="2">
    <source>
        <dbReference type="ARBA" id="ARBA00022448"/>
    </source>
</evidence>
<dbReference type="SUPFAM" id="SSF53850">
    <property type="entry name" value="Periplasmic binding protein-like II"/>
    <property type="match status" value="1"/>
</dbReference>
<dbReference type="KEGG" id="age:AA314_07389"/>
<feature type="domain" description="PBP" evidence="6">
    <location>
        <begin position="53"/>
        <end position="295"/>
    </location>
</feature>
<sequence length="309" mass="32918">MSPTCRAGPVYPRAMRPQPRSLLVLALLGLLSGCRRPSGSEGEDAGTQAPPTPGLQGAVTVKGSDTMVLLGQRWAEHFMKTHPEAKIQVTGGGSGTGIAALINGTTDIAMSSRPIKDTERQQAHQRHPSGPVELPVALDGITFYVHESNPVEALSLEQLKAIYLGDLTRWKDVGGKDAPIVVYSRENSSGTYVFVKDEVLGGEDFTVRALTLPGTAAVVNAVGLERNGIGYGGAAYARGVKELKVKKDAASEAIAPTPQNIQNGSYPLSRRLYFYLPRKATGATRAFLDYVLSPEGQELATTVGYFPVQ</sequence>
<organism evidence="7 8">
    <name type="scientific">Archangium gephyra</name>
    <dbReference type="NCBI Taxonomy" id="48"/>
    <lineage>
        <taxon>Bacteria</taxon>
        <taxon>Pseudomonadati</taxon>
        <taxon>Myxococcota</taxon>
        <taxon>Myxococcia</taxon>
        <taxon>Myxococcales</taxon>
        <taxon>Cystobacterineae</taxon>
        <taxon>Archangiaceae</taxon>
        <taxon>Archangium</taxon>
    </lineage>
</organism>
<keyword evidence="2 4" id="KW-0813">Transport</keyword>
<evidence type="ECO:0000256" key="5">
    <source>
        <dbReference type="SAM" id="MobiDB-lite"/>
    </source>
</evidence>
<evidence type="ECO:0000313" key="7">
    <source>
        <dbReference type="EMBL" id="AKJ05763.1"/>
    </source>
</evidence>
<keyword evidence="4" id="KW-0592">Phosphate transport</keyword>
<dbReference type="CDD" id="cd13653">
    <property type="entry name" value="PBP2_phosphate_like_1"/>
    <property type="match status" value="1"/>
</dbReference>
<dbReference type="GO" id="GO:0006817">
    <property type="term" value="P:phosphate ion transport"/>
    <property type="evidence" value="ECO:0007669"/>
    <property type="project" value="UniProtKB-UniRule"/>
</dbReference>
<accession>A0AAC8QDK1</accession>
<dbReference type="NCBIfam" id="TIGR02136">
    <property type="entry name" value="ptsS_2"/>
    <property type="match status" value="1"/>
</dbReference>